<dbReference type="Proteomes" id="UP001241377">
    <property type="component" value="Unassembled WGS sequence"/>
</dbReference>
<dbReference type="EMBL" id="JASBWR010000001">
    <property type="protein sequence ID" value="KAJ9113913.1"/>
    <property type="molecule type" value="Genomic_DNA"/>
</dbReference>
<name>A0ACC2WR59_9TREE</name>
<evidence type="ECO:0000313" key="1">
    <source>
        <dbReference type="EMBL" id="KAJ9113913.1"/>
    </source>
</evidence>
<gene>
    <name evidence="1" type="ORF">QFC19_000107</name>
</gene>
<sequence length="79" mass="8937">MTGSTLARPLSRCTSPSPPKTKNSPTKPLVVTLASNWLPKMLCKNYRPEYTHILKKEEKVRKEKNILLDSLQEITRATG</sequence>
<protein>
    <submittedName>
        <fullName evidence="1">Uncharacterized protein</fullName>
    </submittedName>
</protein>
<reference evidence="1" key="1">
    <citation type="submission" date="2023-04" db="EMBL/GenBank/DDBJ databases">
        <title>Draft Genome sequencing of Naganishia species isolated from polar environments using Oxford Nanopore Technology.</title>
        <authorList>
            <person name="Leo P."/>
            <person name="Venkateswaran K."/>
        </authorList>
    </citation>
    <scope>NUCLEOTIDE SEQUENCE</scope>
    <source>
        <strain evidence="1">MNA-CCFEE 5261</strain>
    </source>
</reference>
<keyword evidence="2" id="KW-1185">Reference proteome</keyword>
<evidence type="ECO:0000313" key="2">
    <source>
        <dbReference type="Proteomes" id="UP001241377"/>
    </source>
</evidence>
<organism evidence="1 2">
    <name type="scientific">Naganishia cerealis</name>
    <dbReference type="NCBI Taxonomy" id="610337"/>
    <lineage>
        <taxon>Eukaryota</taxon>
        <taxon>Fungi</taxon>
        <taxon>Dikarya</taxon>
        <taxon>Basidiomycota</taxon>
        <taxon>Agaricomycotina</taxon>
        <taxon>Tremellomycetes</taxon>
        <taxon>Filobasidiales</taxon>
        <taxon>Filobasidiaceae</taxon>
        <taxon>Naganishia</taxon>
    </lineage>
</organism>
<accession>A0ACC2WR59</accession>
<comment type="caution">
    <text evidence="1">The sequence shown here is derived from an EMBL/GenBank/DDBJ whole genome shotgun (WGS) entry which is preliminary data.</text>
</comment>
<proteinExistence type="predicted"/>